<gene>
    <name evidence="2" type="ORF">CDAR_119011</name>
</gene>
<accession>A0AAV4VAE5</accession>
<reference evidence="2 3" key="1">
    <citation type="submission" date="2021-06" db="EMBL/GenBank/DDBJ databases">
        <title>Caerostris darwini draft genome.</title>
        <authorList>
            <person name="Kono N."/>
            <person name="Arakawa K."/>
        </authorList>
    </citation>
    <scope>NUCLEOTIDE SEQUENCE [LARGE SCALE GENOMIC DNA]</scope>
</reference>
<dbReference type="Proteomes" id="UP001054837">
    <property type="component" value="Unassembled WGS sequence"/>
</dbReference>
<feature type="region of interest" description="Disordered" evidence="1">
    <location>
        <begin position="27"/>
        <end position="75"/>
    </location>
</feature>
<protein>
    <submittedName>
        <fullName evidence="2">Uncharacterized protein</fullName>
    </submittedName>
</protein>
<proteinExistence type="predicted"/>
<sequence>MQQIQPYLGGNVEGLLHYSQFHANIAENSREQQPSSHPHPRPPSLELTLKTDPPASLLDIRPPRESQHSRYTNNTANFLTDDFVQRGRKKKNVPLTLSAIRARNFEDGDVPAHPFLRRRSGCRGADDKCERPTVRTE</sequence>
<organism evidence="2 3">
    <name type="scientific">Caerostris darwini</name>
    <dbReference type="NCBI Taxonomy" id="1538125"/>
    <lineage>
        <taxon>Eukaryota</taxon>
        <taxon>Metazoa</taxon>
        <taxon>Ecdysozoa</taxon>
        <taxon>Arthropoda</taxon>
        <taxon>Chelicerata</taxon>
        <taxon>Arachnida</taxon>
        <taxon>Araneae</taxon>
        <taxon>Araneomorphae</taxon>
        <taxon>Entelegynae</taxon>
        <taxon>Araneoidea</taxon>
        <taxon>Araneidae</taxon>
        <taxon>Caerostris</taxon>
    </lineage>
</organism>
<dbReference type="AlphaFoldDB" id="A0AAV4VAE5"/>
<evidence type="ECO:0000313" key="3">
    <source>
        <dbReference type="Proteomes" id="UP001054837"/>
    </source>
</evidence>
<comment type="caution">
    <text evidence="2">The sequence shown here is derived from an EMBL/GenBank/DDBJ whole genome shotgun (WGS) entry which is preliminary data.</text>
</comment>
<evidence type="ECO:0000313" key="2">
    <source>
        <dbReference type="EMBL" id="GIY67225.1"/>
    </source>
</evidence>
<name>A0AAV4VAE5_9ARAC</name>
<keyword evidence="3" id="KW-1185">Reference proteome</keyword>
<evidence type="ECO:0000256" key="1">
    <source>
        <dbReference type="SAM" id="MobiDB-lite"/>
    </source>
</evidence>
<dbReference type="EMBL" id="BPLQ01012712">
    <property type="protein sequence ID" value="GIY67225.1"/>
    <property type="molecule type" value="Genomic_DNA"/>
</dbReference>